<dbReference type="SUPFAM" id="SSF46911">
    <property type="entry name" value="Ribosomal protein S18"/>
    <property type="match status" value="1"/>
</dbReference>
<protein>
    <recommendedName>
        <fullName evidence="4">Small ribosomal subunit protein bS18</fullName>
    </recommendedName>
</protein>
<dbReference type="PANTHER" id="PTHR13479:SF40">
    <property type="entry name" value="SMALL RIBOSOMAL SUBUNIT PROTEIN BS18M"/>
    <property type="match status" value="1"/>
</dbReference>
<dbReference type="GO" id="GO:0003735">
    <property type="term" value="F:structural constituent of ribosome"/>
    <property type="evidence" value="ECO:0007669"/>
    <property type="project" value="InterPro"/>
</dbReference>
<dbReference type="HAMAP" id="MF_00270">
    <property type="entry name" value="Ribosomal_bS18"/>
    <property type="match status" value="1"/>
</dbReference>
<dbReference type="Pfam" id="PF01084">
    <property type="entry name" value="Ribosomal_S18"/>
    <property type="match status" value="1"/>
</dbReference>
<organism evidence="6 7">
    <name type="scientific">bacterium (Candidatus Gribaldobacteria) CG10_big_fil_rev_8_21_14_0_10_37_21</name>
    <dbReference type="NCBI Taxonomy" id="2014275"/>
    <lineage>
        <taxon>Bacteria</taxon>
        <taxon>Candidatus Gribaldobacteria</taxon>
    </lineage>
</organism>
<dbReference type="Proteomes" id="UP000230132">
    <property type="component" value="Unassembled WGS sequence"/>
</dbReference>
<evidence type="ECO:0000313" key="7">
    <source>
        <dbReference type="Proteomes" id="UP000230132"/>
    </source>
</evidence>
<evidence type="ECO:0000256" key="2">
    <source>
        <dbReference type="ARBA" id="ARBA00022980"/>
    </source>
</evidence>
<dbReference type="GO" id="GO:0022627">
    <property type="term" value="C:cytosolic small ribosomal subunit"/>
    <property type="evidence" value="ECO:0007669"/>
    <property type="project" value="TreeGrafter"/>
</dbReference>
<proteinExistence type="inferred from homology"/>
<evidence type="ECO:0000256" key="3">
    <source>
        <dbReference type="ARBA" id="ARBA00023274"/>
    </source>
</evidence>
<evidence type="ECO:0000256" key="1">
    <source>
        <dbReference type="ARBA" id="ARBA00005589"/>
    </source>
</evidence>
<dbReference type="InterPro" id="IPR001648">
    <property type="entry name" value="Ribosomal_bS18"/>
</dbReference>
<dbReference type="EMBL" id="PFAX01000015">
    <property type="protein sequence ID" value="PIR90543.1"/>
    <property type="molecule type" value="Genomic_DNA"/>
</dbReference>
<comment type="function">
    <text evidence="4">Binds as a heterodimer with protein bS6 to the central domain of the 16S rRNA, where it helps stabilize the platform of the 30S subunit.</text>
</comment>
<keyword evidence="4" id="KW-0699">rRNA-binding</keyword>
<name>A0A2H0UUQ0_9BACT</name>
<comment type="caution">
    <text evidence="6">The sequence shown here is derived from an EMBL/GenBank/DDBJ whole genome shotgun (WGS) entry which is preliminary data.</text>
</comment>
<dbReference type="PRINTS" id="PR00974">
    <property type="entry name" value="RIBOSOMALS18"/>
</dbReference>
<keyword evidence="3 4" id="KW-0687">Ribonucleoprotein</keyword>
<accession>A0A2H0UUQ0</accession>
<sequence>MHCYFCQKNQKEIDFKDTATLNRFLAVSGKIKSSKKTGLCTKHQRNIALAVKRARIIALLPFTKA</sequence>
<keyword evidence="2 4" id="KW-0689">Ribosomal protein</keyword>
<evidence type="ECO:0000313" key="6">
    <source>
        <dbReference type="EMBL" id="PIR90543.1"/>
    </source>
</evidence>
<evidence type="ECO:0000256" key="5">
    <source>
        <dbReference type="RuleBase" id="RU003910"/>
    </source>
</evidence>
<dbReference type="NCBIfam" id="TIGR00165">
    <property type="entry name" value="S18"/>
    <property type="match status" value="1"/>
</dbReference>
<comment type="similarity">
    <text evidence="1 4 5">Belongs to the bacterial ribosomal protein bS18 family.</text>
</comment>
<dbReference type="Gene3D" id="4.10.640.10">
    <property type="entry name" value="Ribosomal protein S18"/>
    <property type="match status" value="1"/>
</dbReference>
<reference evidence="7" key="1">
    <citation type="submission" date="2017-09" db="EMBL/GenBank/DDBJ databases">
        <title>Depth-based differentiation of microbial function through sediment-hosted aquifers and enrichment of novel symbionts in the deep terrestrial subsurface.</title>
        <authorList>
            <person name="Probst A.J."/>
            <person name="Ladd B."/>
            <person name="Jarett J.K."/>
            <person name="Geller-Mcgrath D.E."/>
            <person name="Sieber C.M.K."/>
            <person name="Emerson J.B."/>
            <person name="Anantharaman K."/>
            <person name="Thomas B.C."/>
            <person name="Malmstrom R."/>
            <person name="Stieglmeier M."/>
            <person name="Klingl A."/>
            <person name="Woyke T."/>
            <person name="Ryan C.M."/>
            <person name="Banfield J.F."/>
        </authorList>
    </citation>
    <scope>NUCLEOTIDE SEQUENCE [LARGE SCALE GENOMIC DNA]</scope>
</reference>
<dbReference type="InterPro" id="IPR036870">
    <property type="entry name" value="Ribosomal_bS18_sf"/>
</dbReference>
<keyword evidence="4" id="KW-0694">RNA-binding</keyword>
<evidence type="ECO:0000256" key="4">
    <source>
        <dbReference type="HAMAP-Rule" id="MF_00270"/>
    </source>
</evidence>
<comment type="subunit">
    <text evidence="4">Part of the 30S ribosomal subunit. Forms a tight heterodimer with protein bS6.</text>
</comment>
<dbReference type="GO" id="GO:0006412">
    <property type="term" value="P:translation"/>
    <property type="evidence" value="ECO:0007669"/>
    <property type="project" value="UniProtKB-UniRule"/>
</dbReference>
<gene>
    <name evidence="4 6" type="primary">rpsR</name>
    <name evidence="6" type="ORF">COU05_01470</name>
</gene>
<dbReference type="GO" id="GO:0070181">
    <property type="term" value="F:small ribosomal subunit rRNA binding"/>
    <property type="evidence" value="ECO:0007669"/>
    <property type="project" value="TreeGrafter"/>
</dbReference>
<dbReference type="AlphaFoldDB" id="A0A2H0UUQ0"/>
<dbReference type="PANTHER" id="PTHR13479">
    <property type="entry name" value="30S RIBOSOMAL PROTEIN S18"/>
    <property type="match status" value="1"/>
</dbReference>